<gene>
    <name evidence="6" type="ORF">OXX778_LOCUS4468</name>
</gene>
<dbReference type="AlphaFoldDB" id="A0A813Q4A9"/>
<sequence length="1173" mass="135599">MLLFIIIISIVHISKQEYIRSDELILNENLEIGSEIINLNKLISQHDTELLFKIVNDTLLVNYIHLEYLNSETTLVLLNKKLVLDDICDLNSQIVESRTVSTIIVTCSQIIKIIGVSSNDFIELPIQIRKINFLKKRQIGLEFKVEKLDLNLTSIENSFLIEYPKIFTSDGKINEDIRNLINFKLSTNSNLITTKLDSNLSDYLNLTIKFQDENALVNSYDFKINFSIHLDAFFALNSSDLYEIKSNSTQIINLRVSELKKLNLIPLDFEQAIYTIVLEDNFLSPDDLIIQPRLKKWSNQSDIIFTLFQHSDNLPFYVDSKTGAVRLKEVLHSELNYQFGIKATYKRLLENKKNYYYDYMIPAFTKIQINVRKLRSKSVKINTEIISSFITKYEILNKESTNQTFIYYINNPIKQGDKLVNFFVQNSTMTNSNWFVNNSNLFIIDKNSTFLSIKTNTNFQDGQNFRINLKYAEKSRILNEINLEFRNDFDPLLFELVEYNFEINKTDLIGQNLFRVRIKDRLRRRLDDNTNVSYRLIESSDSNKFDINFKTGWLWVKEPLENSFYDLEVLAVDSDLQKNARVKCKIVLKCLQNGTIKTLDYKLFDNSLNGTRVGPIRPICQKLEHTFDFDKGLNVKLCSKNDIDNCKLFKMSHDLNNLFKIENDFLILNRLISSQIIEDLIQKYYGDILEDLKEFYDHVKMSFKILLNDQNYTIQIDLQSSPKIVNFEPKVILIADESLNSTHNSNCLINYSIKSDASLTRFVRIGENMAHFEPEFKLNECTVKFYITNNGCLTLRYDLNKPCVQQENETNLILKSGIYSLNFKLCSYDENKVACSEFYNQTIQVPFDLKNNSKFIIKQELEVVRRLESSNGSNLLKRSSLSVYLVILTSIIVLVALLTILFMIILFSKTNKKQKSLVGRKDLDFKKLEINTDIGIQPSANTPESSSNSTTATNSTKISKNDDDDEAKIQVLDDYVDMSKQFKQMNFGYENNNFSYSGSFRSVGSSNNSEEIARHDRQDKIQGLYSVKNASIQFQNNPNLVSPRQNYDFYACVQDVPKPESIMSDLTTYNCLLVNTSVQMNDQYQQQLASKTSSLKKLKKDLALKKAIYSTVYDPNKIYSNLNTDNTTLSLDNSNNNNNNNKIMFDKNGSFSFINGTNDILFSSPNDVFASVV</sequence>
<evidence type="ECO:0000256" key="1">
    <source>
        <dbReference type="PROSITE-ProRule" id="PRU00043"/>
    </source>
</evidence>
<dbReference type="Pfam" id="PF00028">
    <property type="entry name" value="Cadherin"/>
    <property type="match status" value="1"/>
</dbReference>
<evidence type="ECO:0000313" key="7">
    <source>
        <dbReference type="Proteomes" id="UP000663879"/>
    </source>
</evidence>
<feature type="chain" id="PRO_5032495212" description="Cadherin domain-containing protein" evidence="4">
    <location>
        <begin position="17"/>
        <end position="1173"/>
    </location>
</feature>
<evidence type="ECO:0000256" key="2">
    <source>
        <dbReference type="SAM" id="MobiDB-lite"/>
    </source>
</evidence>
<feature type="compositionally biased region" description="Low complexity" evidence="2">
    <location>
        <begin position="938"/>
        <end position="958"/>
    </location>
</feature>
<protein>
    <recommendedName>
        <fullName evidence="5">Cadherin domain-containing protein</fullName>
    </recommendedName>
</protein>
<dbReference type="GO" id="GO:0005509">
    <property type="term" value="F:calcium ion binding"/>
    <property type="evidence" value="ECO:0007669"/>
    <property type="project" value="UniProtKB-UniRule"/>
</dbReference>
<dbReference type="GO" id="GO:0016020">
    <property type="term" value="C:membrane"/>
    <property type="evidence" value="ECO:0007669"/>
    <property type="project" value="InterPro"/>
</dbReference>
<dbReference type="OrthoDB" id="10498911at2759"/>
<dbReference type="InterPro" id="IPR015919">
    <property type="entry name" value="Cadherin-like_sf"/>
</dbReference>
<keyword evidence="3" id="KW-0812">Transmembrane</keyword>
<accession>A0A813Q4A9</accession>
<name>A0A813Q4A9_9BILA</name>
<evidence type="ECO:0000256" key="3">
    <source>
        <dbReference type="SAM" id="Phobius"/>
    </source>
</evidence>
<feature type="signal peptide" evidence="4">
    <location>
        <begin position="1"/>
        <end position="16"/>
    </location>
</feature>
<reference evidence="6" key="1">
    <citation type="submission" date="2021-02" db="EMBL/GenBank/DDBJ databases">
        <authorList>
            <person name="Nowell W R."/>
        </authorList>
    </citation>
    <scope>NUCLEOTIDE SEQUENCE</scope>
    <source>
        <strain evidence="6">Ploen Becks lab</strain>
    </source>
</reference>
<comment type="caution">
    <text evidence="6">The sequence shown here is derived from an EMBL/GenBank/DDBJ whole genome shotgun (WGS) entry which is preliminary data.</text>
</comment>
<feature type="domain" description="Cadherin" evidence="5">
    <location>
        <begin position="495"/>
        <end position="617"/>
    </location>
</feature>
<dbReference type="SUPFAM" id="SSF49313">
    <property type="entry name" value="Cadherin-like"/>
    <property type="match status" value="1"/>
</dbReference>
<evidence type="ECO:0000256" key="4">
    <source>
        <dbReference type="SAM" id="SignalP"/>
    </source>
</evidence>
<keyword evidence="7" id="KW-1185">Reference proteome</keyword>
<dbReference type="GO" id="GO:0007156">
    <property type="term" value="P:homophilic cell adhesion via plasma membrane adhesion molecules"/>
    <property type="evidence" value="ECO:0007669"/>
    <property type="project" value="InterPro"/>
</dbReference>
<dbReference type="CDD" id="cd11304">
    <property type="entry name" value="Cadherin_repeat"/>
    <property type="match status" value="1"/>
</dbReference>
<keyword evidence="3" id="KW-0472">Membrane</keyword>
<evidence type="ECO:0000313" key="6">
    <source>
        <dbReference type="EMBL" id="CAF0761739.1"/>
    </source>
</evidence>
<evidence type="ECO:0000259" key="5">
    <source>
        <dbReference type="PROSITE" id="PS50268"/>
    </source>
</evidence>
<keyword evidence="3" id="KW-1133">Transmembrane helix</keyword>
<dbReference type="InterPro" id="IPR002126">
    <property type="entry name" value="Cadherin-like_dom"/>
</dbReference>
<keyword evidence="1" id="KW-0106">Calcium</keyword>
<dbReference type="PROSITE" id="PS50268">
    <property type="entry name" value="CADHERIN_2"/>
    <property type="match status" value="1"/>
</dbReference>
<feature type="region of interest" description="Disordered" evidence="2">
    <location>
        <begin position="936"/>
        <end position="963"/>
    </location>
</feature>
<proteinExistence type="predicted"/>
<dbReference type="Gene3D" id="2.60.40.60">
    <property type="entry name" value="Cadherins"/>
    <property type="match status" value="1"/>
</dbReference>
<feature type="transmembrane region" description="Helical" evidence="3">
    <location>
        <begin position="883"/>
        <end position="907"/>
    </location>
</feature>
<dbReference type="Proteomes" id="UP000663879">
    <property type="component" value="Unassembled WGS sequence"/>
</dbReference>
<dbReference type="EMBL" id="CAJNOC010000439">
    <property type="protein sequence ID" value="CAF0761739.1"/>
    <property type="molecule type" value="Genomic_DNA"/>
</dbReference>
<keyword evidence="4" id="KW-0732">Signal</keyword>
<organism evidence="6 7">
    <name type="scientific">Brachionus calyciflorus</name>
    <dbReference type="NCBI Taxonomy" id="104777"/>
    <lineage>
        <taxon>Eukaryota</taxon>
        <taxon>Metazoa</taxon>
        <taxon>Spiralia</taxon>
        <taxon>Gnathifera</taxon>
        <taxon>Rotifera</taxon>
        <taxon>Eurotatoria</taxon>
        <taxon>Monogononta</taxon>
        <taxon>Pseudotrocha</taxon>
        <taxon>Ploima</taxon>
        <taxon>Brachionidae</taxon>
        <taxon>Brachionus</taxon>
    </lineage>
</organism>